<proteinExistence type="predicted"/>
<accession>A0A6G1CG33</accession>
<keyword evidence="2" id="KW-1185">Reference proteome</keyword>
<comment type="caution">
    <text evidence="1">The sequence shown here is derived from an EMBL/GenBank/DDBJ whole genome shotgun (WGS) entry which is preliminary data.</text>
</comment>
<reference evidence="1 2" key="1">
    <citation type="submission" date="2019-11" db="EMBL/GenBank/DDBJ databases">
        <title>Whole genome sequence of Oryza granulata.</title>
        <authorList>
            <person name="Li W."/>
        </authorList>
    </citation>
    <scope>NUCLEOTIDE SEQUENCE [LARGE SCALE GENOMIC DNA]</scope>
    <source>
        <strain evidence="2">cv. Menghai</strain>
        <tissue evidence="1">Leaf</tissue>
    </source>
</reference>
<dbReference type="Proteomes" id="UP000479710">
    <property type="component" value="Unassembled WGS sequence"/>
</dbReference>
<gene>
    <name evidence="1" type="ORF">E2562_013332</name>
</gene>
<protein>
    <submittedName>
        <fullName evidence="1">Uncharacterized protein</fullName>
    </submittedName>
</protein>
<dbReference type="EMBL" id="SPHZ02000009">
    <property type="protein sequence ID" value="KAF0899090.1"/>
    <property type="molecule type" value="Genomic_DNA"/>
</dbReference>
<evidence type="ECO:0000313" key="2">
    <source>
        <dbReference type="Proteomes" id="UP000479710"/>
    </source>
</evidence>
<organism evidence="1 2">
    <name type="scientific">Oryza meyeriana var. granulata</name>
    <dbReference type="NCBI Taxonomy" id="110450"/>
    <lineage>
        <taxon>Eukaryota</taxon>
        <taxon>Viridiplantae</taxon>
        <taxon>Streptophyta</taxon>
        <taxon>Embryophyta</taxon>
        <taxon>Tracheophyta</taxon>
        <taxon>Spermatophyta</taxon>
        <taxon>Magnoliopsida</taxon>
        <taxon>Liliopsida</taxon>
        <taxon>Poales</taxon>
        <taxon>Poaceae</taxon>
        <taxon>BOP clade</taxon>
        <taxon>Oryzoideae</taxon>
        <taxon>Oryzeae</taxon>
        <taxon>Oryzinae</taxon>
        <taxon>Oryza</taxon>
        <taxon>Oryza meyeriana</taxon>
    </lineage>
</organism>
<sequence>MEAVGKQASKEKDCGQRLAKCLTQTPPTPMGKGQLLVQSPPWLNCWQCRIGSLSEWSPAMKASERL</sequence>
<name>A0A6G1CG33_9ORYZ</name>
<evidence type="ECO:0000313" key="1">
    <source>
        <dbReference type="EMBL" id="KAF0899090.1"/>
    </source>
</evidence>
<dbReference type="AlphaFoldDB" id="A0A6G1CG33"/>